<organism evidence="1 2">
    <name type="scientific">Hymenobacter lutimineralis</name>
    <dbReference type="NCBI Taxonomy" id="2606448"/>
    <lineage>
        <taxon>Bacteria</taxon>
        <taxon>Pseudomonadati</taxon>
        <taxon>Bacteroidota</taxon>
        <taxon>Cytophagia</taxon>
        <taxon>Cytophagales</taxon>
        <taxon>Hymenobacteraceae</taxon>
        <taxon>Hymenobacter</taxon>
    </lineage>
</organism>
<sequence length="130" mass="13569">MIGIAAPFAGASMAGTSLPTSNGMVPKGMSAAEVTVMKDVADMSAATEYADLELKASAETEKATLQPRPAKHRRFLFFSSRSGPPGSVAVTVGQQTHFRVKSVLTASPVVGQSARCATCRLRKPDIESKG</sequence>
<keyword evidence="2" id="KW-1185">Reference proteome</keyword>
<dbReference type="RefSeq" id="WP_149070141.1">
    <property type="nucleotide sequence ID" value="NZ_VTHL01000004.1"/>
</dbReference>
<evidence type="ECO:0000313" key="2">
    <source>
        <dbReference type="Proteomes" id="UP000322791"/>
    </source>
</evidence>
<protein>
    <submittedName>
        <fullName evidence="1">Uncharacterized protein</fullName>
    </submittedName>
</protein>
<evidence type="ECO:0000313" key="1">
    <source>
        <dbReference type="EMBL" id="TYZ11962.1"/>
    </source>
</evidence>
<reference evidence="1 2" key="1">
    <citation type="submission" date="2019-08" db="EMBL/GenBank/DDBJ databases">
        <authorList>
            <person name="Seo M.-J."/>
        </authorList>
    </citation>
    <scope>NUCLEOTIDE SEQUENCE [LARGE SCALE GENOMIC DNA]</scope>
    <source>
        <strain evidence="1 2">KIGAM108</strain>
    </source>
</reference>
<gene>
    <name evidence="1" type="ORF">FY528_06335</name>
</gene>
<name>A0A5D6V9X5_9BACT</name>
<dbReference type="AlphaFoldDB" id="A0A5D6V9X5"/>
<comment type="caution">
    <text evidence="1">The sequence shown here is derived from an EMBL/GenBank/DDBJ whole genome shotgun (WGS) entry which is preliminary data.</text>
</comment>
<accession>A0A5D6V9X5</accession>
<proteinExistence type="predicted"/>
<dbReference type="EMBL" id="VTHL01000004">
    <property type="protein sequence ID" value="TYZ11962.1"/>
    <property type="molecule type" value="Genomic_DNA"/>
</dbReference>
<dbReference type="Proteomes" id="UP000322791">
    <property type="component" value="Unassembled WGS sequence"/>
</dbReference>